<organism evidence="2 3">
    <name type="scientific">Thermoanaerobacter uzonensis DSM 18761</name>
    <dbReference type="NCBI Taxonomy" id="1123369"/>
    <lineage>
        <taxon>Bacteria</taxon>
        <taxon>Bacillati</taxon>
        <taxon>Bacillota</taxon>
        <taxon>Clostridia</taxon>
        <taxon>Thermoanaerobacterales</taxon>
        <taxon>Thermoanaerobacteraceae</taxon>
        <taxon>Thermoanaerobacter</taxon>
    </lineage>
</organism>
<evidence type="ECO:0000256" key="1">
    <source>
        <dbReference type="SAM" id="Coils"/>
    </source>
</evidence>
<protein>
    <submittedName>
        <fullName evidence="2">PRD domain protein EF_0829/AHA_3910</fullName>
    </submittedName>
</protein>
<dbReference type="Gene3D" id="1.10.1790.10">
    <property type="entry name" value="PRD domain"/>
    <property type="match status" value="1"/>
</dbReference>
<keyword evidence="1" id="KW-0175">Coiled coil</keyword>
<dbReference type="Proteomes" id="UP000184127">
    <property type="component" value="Unassembled WGS sequence"/>
</dbReference>
<feature type="coiled-coil region" evidence="1">
    <location>
        <begin position="1"/>
        <end position="28"/>
    </location>
</feature>
<proteinExistence type="predicted"/>
<reference evidence="3" key="1">
    <citation type="submission" date="2016-11" db="EMBL/GenBank/DDBJ databases">
        <authorList>
            <person name="Varghese N."/>
            <person name="Submissions S."/>
        </authorList>
    </citation>
    <scope>NUCLEOTIDE SEQUENCE [LARGE SCALE GENOMIC DNA]</scope>
    <source>
        <strain evidence="3">DSM 18761</strain>
    </source>
</reference>
<dbReference type="AlphaFoldDB" id="A0A1M5AF38"/>
<dbReference type="SUPFAM" id="SSF63520">
    <property type="entry name" value="PTS-regulatory domain, PRD"/>
    <property type="match status" value="1"/>
</dbReference>
<gene>
    <name evidence="2" type="ORF">SAMN02745195_02283</name>
</gene>
<keyword evidence="3" id="KW-1185">Reference proteome</keyword>
<dbReference type="EMBL" id="FQUR01000022">
    <property type="protein sequence ID" value="SHF28726.1"/>
    <property type="molecule type" value="Genomic_DNA"/>
</dbReference>
<name>A0A1M5AF38_9THEO</name>
<accession>A0A1M5AF38</accession>
<dbReference type="InterPro" id="IPR036634">
    <property type="entry name" value="PRD_sf"/>
</dbReference>
<dbReference type="GO" id="GO:0006355">
    <property type="term" value="P:regulation of DNA-templated transcription"/>
    <property type="evidence" value="ECO:0007669"/>
    <property type="project" value="InterPro"/>
</dbReference>
<sequence>MDEVKEILKEVIEEISKKEKITEKEREELFELLRLVKLNEKDDKFSFSFNRLALIGYHLLAFIRRLETNEKLPPVESGLWNEISPEVKKLSIEVLQKYVQRFKKELKELDETEIFLLAVHFEASKIKCVGGKNNA</sequence>
<dbReference type="RefSeq" id="WP_072969477.1">
    <property type="nucleotide sequence ID" value="NZ_FQUR01000022.1"/>
</dbReference>
<evidence type="ECO:0000313" key="2">
    <source>
        <dbReference type="EMBL" id="SHF28726.1"/>
    </source>
</evidence>
<evidence type="ECO:0000313" key="3">
    <source>
        <dbReference type="Proteomes" id="UP000184127"/>
    </source>
</evidence>